<evidence type="ECO:0000313" key="11">
    <source>
        <dbReference type="Proteomes" id="UP000075886"/>
    </source>
</evidence>
<dbReference type="AlphaFoldDB" id="A0A182QSI1"/>
<keyword evidence="4 7" id="KW-0720">Serine protease</keyword>
<keyword evidence="2" id="KW-0222">Digestion</keyword>
<dbReference type="Proteomes" id="UP000075886">
    <property type="component" value="Unassembled WGS sequence"/>
</dbReference>
<dbReference type="GO" id="GO:0004252">
    <property type="term" value="F:serine-type endopeptidase activity"/>
    <property type="evidence" value="ECO:0007669"/>
    <property type="project" value="InterPro"/>
</dbReference>
<dbReference type="STRING" id="69004.A0A182QSI1"/>
<evidence type="ECO:0000256" key="8">
    <source>
        <dbReference type="SAM" id="SignalP"/>
    </source>
</evidence>
<evidence type="ECO:0000256" key="7">
    <source>
        <dbReference type="RuleBase" id="RU363034"/>
    </source>
</evidence>
<dbReference type="VEuPathDB" id="VectorBase:AFAF015956"/>
<reference evidence="10" key="2">
    <citation type="submission" date="2020-05" db="UniProtKB">
        <authorList>
            <consortium name="EnsemblMetazoa"/>
        </authorList>
    </citation>
    <scope>IDENTIFICATION</scope>
    <source>
        <strain evidence="10">FAR1</strain>
    </source>
</reference>
<sequence>MLTHKMKLLVIVSLLCVTGALADAAGTAIWRSMQVRIDTKSERAFSGRIVGGFMAAITSFPYQLSLRRFDHHACGASVIDSKWAVTAAHCMLPSISTEFLTVKGGSANRTDGEGVIFPVSEVIIHPTFNPNTYHNDIALLRIEGTFDGIANLAPIALQTSPISVGPFNIVYCVVTGWGLTNIYSDELPEILRAVRIPLVPYTECRRKWSPTLVTPSMTCAGEPRRDSCNGDSGGPLVCNNQLFGLVSWGASQCGNSYPGVYTSIPSKEVLSFIGQYVDVERR</sequence>
<keyword evidence="5" id="KW-1015">Disulfide bond</keyword>
<dbReference type="InterPro" id="IPR009003">
    <property type="entry name" value="Peptidase_S1_PA"/>
</dbReference>
<reference evidence="11" key="1">
    <citation type="submission" date="2014-01" db="EMBL/GenBank/DDBJ databases">
        <title>The Genome Sequence of Anopheles farauti FAR1 (V2).</title>
        <authorList>
            <consortium name="The Broad Institute Genomics Platform"/>
            <person name="Neafsey D.E."/>
            <person name="Besansky N."/>
            <person name="Howell P."/>
            <person name="Walton C."/>
            <person name="Young S.K."/>
            <person name="Zeng Q."/>
            <person name="Gargeya S."/>
            <person name="Fitzgerald M."/>
            <person name="Haas B."/>
            <person name="Abouelleil A."/>
            <person name="Allen A.W."/>
            <person name="Alvarado L."/>
            <person name="Arachchi H.M."/>
            <person name="Berlin A.M."/>
            <person name="Chapman S.B."/>
            <person name="Gainer-Dewar J."/>
            <person name="Goldberg J."/>
            <person name="Griggs A."/>
            <person name="Gujja S."/>
            <person name="Hansen M."/>
            <person name="Howarth C."/>
            <person name="Imamovic A."/>
            <person name="Ireland A."/>
            <person name="Larimer J."/>
            <person name="McCowan C."/>
            <person name="Murphy C."/>
            <person name="Pearson M."/>
            <person name="Poon T.W."/>
            <person name="Priest M."/>
            <person name="Roberts A."/>
            <person name="Saif S."/>
            <person name="Shea T."/>
            <person name="Sisk P."/>
            <person name="Sykes S."/>
            <person name="Wortman J."/>
            <person name="Nusbaum C."/>
            <person name="Birren B."/>
        </authorList>
    </citation>
    <scope>NUCLEOTIDE SEQUENCE [LARGE SCALE GENOMIC DNA]</scope>
    <source>
        <strain evidence="11">FAR1</strain>
    </source>
</reference>
<dbReference type="EMBL" id="AXCN02001509">
    <property type="status" value="NOT_ANNOTATED_CDS"/>
    <property type="molecule type" value="Genomic_DNA"/>
</dbReference>
<feature type="chain" id="PRO_5047354264" description="Peptidase S1 domain-containing protein" evidence="8">
    <location>
        <begin position="23"/>
        <end position="282"/>
    </location>
</feature>
<evidence type="ECO:0000256" key="1">
    <source>
        <dbReference type="ARBA" id="ARBA00022670"/>
    </source>
</evidence>
<dbReference type="InterPro" id="IPR018114">
    <property type="entry name" value="TRYPSIN_HIS"/>
</dbReference>
<dbReference type="InterPro" id="IPR043504">
    <property type="entry name" value="Peptidase_S1_PA_chymotrypsin"/>
</dbReference>
<evidence type="ECO:0000313" key="10">
    <source>
        <dbReference type="EnsemblMetazoa" id="AFAF015956-PA"/>
    </source>
</evidence>
<feature type="signal peptide" evidence="8">
    <location>
        <begin position="1"/>
        <end position="22"/>
    </location>
</feature>
<dbReference type="EnsemblMetazoa" id="AFAF015956-RA">
    <property type="protein sequence ID" value="AFAF015956-PA"/>
    <property type="gene ID" value="AFAF015956"/>
</dbReference>
<evidence type="ECO:0000256" key="4">
    <source>
        <dbReference type="ARBA" id="ARBA00022825"/>
    </source>
</evidence>
<keyword evidence="11" id="KW-1185">Reference proteome</keyword>
<name>A0A182QSI1_9DIPT</name>
<dbReference type="InterPro" id="IPR001314">
    <property type="entry name" value="Peptidase_S1A"/>
</dbReference>
<protein>
    <recommendedName>
        <fullName evidence="9">Peptidase S1 domain-containing protein</fullName>
    </recommendedName>
</protein>
<keyword evidence="1 7" id="KW-0645">Protease</keyword>
<dbReference type="PROSITE" id="PS50240">
    <property type="entry name" value="TRYPSIN_DOM"/>
    <property type="match status" value="1"/>
</dbReference>
<dbReference type="PANTHER" id="PTHR24276">
    <property type="entry name" value="POLYSERASE-RELATED"/>
    <property type="match status" value="1"/>
</dbReference>
<evidence type="ECO:0000259" key="9">
    <source>
        <dbReference type="PROSITE" id="PS50240"/>
    </source>
</evidence>
<evidence type="ECO:0000256" key="5">
    <source>
        <dbReference type="ARBA" id="ARBA00023157"/>
    </source>
</evidence>
<dbReference type="Gene3D" id="2.40.10.10">
    <property type="entry name" value="Trypsin-like serine proteases"/>
    <property type="match status" value="1"/>
</dbReference>
<dbReference type="InterPro" id="IPR050430">
    <property type="entry name" value="Peptidase_S1"/>
</dbReference>
<evidence type="ECO:0000256" key="2">
    <source>
        <dbReference type="ARBA" id="ARBA00022757"/>
    </source>
</evidence>
<dbReference type="SMART" id="SM00020">
    <property type="entry name" value="Tryp_SPc"/>
    <property type="match status" value="1"/>
</dbReference>
<dbReference type="InterPro" id="IPR033116">
    <property type="entry name" value="TRYPSIN_SER"/>
</dbReference>
<dbReference type="CDD" id="cd00190">
    <property type="entry name" value="Tryp_SPc"/>
    <property type="match status" value="1"/>
</dbReference>
<feature type="domain" description="Peptidase S1" evidence="9">
    <location>
        <begin position="49"/>
        <end position="278"/>
    </location>
</feature>
<dbReference type="SUPFAM" id="SSF50494">
    <property type="entry name" value="Trypsin-like serine proteases"/>
    <property type="match status" value="1"/>
</dbReference>
<dbReference type="GO" id="GO:0007586">
    <property type="term" value="P:digestion"/>
    <property type="evidence" value="ECO:0007669"/>
    <property type="project" value="UniProtKB-KW"/>
</dbReference>
<dbReference type="InterPro" id="IPR001254">
    <property type="entry name" value="Trypsin_dom"/>
</dbReference>
<proteinExistence type="inferred from homology"/>
<evidence type="ECO:0000256" key="3">
    <source>
        <dbReference type="ARBA" id="ARBA00022801"/>
    </source>
</evidence>
<dbReference type="Pfam" id="PF00089">
    <property type="entry name" value="Trypsin"/>
    <property type="match status" value="1"/>
</dbReference>
<dbReference type="PROSITE" id="PS00134">
    <property type="entry name" value="TRYPSIN_HIS"/>
    <property type="match status" value="1"/>
</dbReference>
<keyword evidence="3 7" id="KW-0378">Hydrolase</keyword>
<accession>A0A182QSI1</accession>
<comment type="similarity">
    <text evidence="6">Belongs to the peptidase S1 family. CLIP subfamily.</text>
</comment>
<organism evidence="10 11">
    <name type="scientific">Anopheles farauti</name>
    <dbReference type="NCBI Taxonomy" id="69004"/>
    <lineage>
        <taxon>Eukaryota</taxon>
        <taxon>Metazoa</taxon>
        <taxon>Ecdysozoa</taxon>
        <taxon>Arthropoda</taxon>
        <taxon>Hexapoda</taxon>
        <taxon>Insecta</taxon>
        <taxon>Pterygota</taxon>
        <taxon>Neoptera</taxon>
        <taxon>Endopterygota</taxon>
        <taxon>Diptera</taxon>
        <taxon>Nematocera</taxon>
        <taxon>Culicoidea</taxon>
        <taxon>Culicidae</taxon>
        <taxon>Anophelinae</taxon>
        <taxon>Anopheles</taxon>
    </lineage>
</organism>
<dbReference type="GO" id="GO:0006508">
    <property type="term" value="P:proteolysis"/>
    <property type="evidence" value="ECO:0007669"/>
    <property type="project" value="UniProtKB-KW"/>
</dbReference>
<dbReference type="PRINTS" id="PR00722">
    <property type="entry name" value="CHYMOTRYPSIN"/>
</dbReference>
<keyword evidence="8" id="KW-0732">Signal</keyword>
<dbReference type="PANTHER" id="PTHR24276:SF91">
    <property type="entry name" value="AT26814P-RELATED"/>
    <property type="match status" value="1"/>
</dbReference>
<dbReference type="PROSITE" id="PS00135">
    <property type="entry name" value="TRYPSIN_SER"/>
    <property type="match status" value="1"/>
</dbReference>
<evidence type="ECO:0000256" key="6">
    <source>
        <dbReference type="ARBA" id="ARBA00024195"/>
    </source>
</evidence>